<dbReference type="SUPFAM" id="SSF56784">
    <property type="entry name" value="HAD-like"/>
    <property type="match status" value="1"/>
</dbReference>
<reference evidence="4" key="1">
    <citation type="submission" date="2019-11" db="EMBL/GenBank/DDBJ databases">
        <title>Isolation and characterization of a novel species in the genus Sulfuriferula.</title>
        <authorList>
            <person name="Mochizuki J."/>
            <person name="Kojima H."/>
            <person name="Fukui M."/>
        </authorList>
    </citation>
    <scope>NUCLEOTIDE SEQUENCE [LARGE SCALE GENOMIC DNA]</scope>
    <source>
        <strain evidence="4">SGTM</strain>
    </source>
</reference>
<dbReference type="KEGG" id="sniv:SFSGTM_16980"/>
<dbReference type="InterPro" id="IPR036412">
    <property type="entry name" value="HAD-like_sf"/>
</dbReference>
<dbReference type="Gene3D" id="3.40.50.1000">
    <property type="entry name" value="HAD superfamily/HAD-like"/>
    <property type="match status" value="1"/>
</dbReference>
<dbReference type="SFLD" id="SFLDG01141">
    <property type="entry name" value="C2.B.1:_Sucrose_Phosphatase_Li"/>
    <property type="match status" value="1"/>
</dbReference>
<dbReference type="NCBIfam" id="TIGR01484">
    <property type="entry name" value="HAD-SF-IIB"/>
    <property type="match status" value="1"/>
</dbReference>
<dbReference type="AlphaFoldDB" id="A0A809SHP7"/>
<protein>
    <recommendedName>
        <fullName evidence="2">Sucrose phosphatase-like domain-containing protein</fullName>
    </recommendedName>
</protein>
<proteinExistence type="predicted"/>
<dbReference type="PANTHER" id="PTHR46521">
    <property type="entry name" value="SUCROSE-PHOSPHATASE 2-RELATED"/>
    <property type="match status" value="1"/>
</dbReference>
<dbReference type="Gene3D" id="3.90.1070.10">
    <property type="match status" value="1"/>
</dbReference>
<evidence type="ECO:0000256" key="1">
    <source>
        <dbReference type="ARBA" id="ARBA00022801"/>
    </source>
</evidence>
<organism evidence="3 4">
    <name type="scientific">Sulfuriferula nivalis</name>
    <dbReference type="NCBI Taxonomy" id="2675298"/>
    <lineage>
        <taxon>Bacteria</taxon>
        <taxon>Pseudomonadati</taxon>
        <taxon>Pseudomonadota</taxon>
        <taxon>Betaproteobacteria</taxon>
        <taxon>Nitrosomonadales</taxon>
        <taxon>Sulfuricellaceae</taxon>
        <taxon>Sulfuriferula</taxon>
    </lineage>
</organism>
<dbReference type="InterPro" id="IPR006380">
    <property type="entry name" value="SPP-like_dom"/>
</dbReference>
<gene>
    <name evidence="3" type="ORF">SFSGTM_16980</name>
</gene>
<evidence type="ECO:0000259" key="2">
    <source>
        <dbReference type="Pfam" id="PF05116"/>
    </source>
</evidence>
<keyword evidence="1" id="KW-0378">Hydrolase</keyword>
<dbReference type="PANTHER" id="PTHR46521:SF4">
    <property type="entry name" value="SUCROSE-PHOSPHATASE 2-RELATED"/>
    <property type="match status" value="1"/>
</dbReference>
<dbReference type="SFLD" id="SFLDG01140">
    <property type="entry name" value="C2.B:_Phosphomannomutase_and_P"/>
    <property type="match status" value="1"/>
</dbReference>
<dbReference type="InterPro" id="IPR006379">
    <property type="entry name" value="HAD-SF_hydro_IIB"/>
</dbReference>
<dbReference type="EMBL" id="AP021881">
    <property type="protein sequence ID" value="BBP00990.1"/>
    <property type="molecule type" value="Genomic_DNA"/>
</dbReference>
<evidence type="ECO:0000313" key="4">
    <source>
        <dbReference type="Proteomes" id="UP000463939"/>
    </source>
</evidence>
<dbReference type="SFLD" id="SFLDS00003">
    <property type="entry name" value="Haloacid_Dehalogenase"/>
    <property type="match status" value="1"/>
</dbReference>
<dbReference type="RefSeq" id="WP_162084824.1">
    <property type="nucleotide sequence ID" value="NZ_AP021881.1"/>
</dbReference>
<dbReference type="Proteomes" id="UP000463939">
    <property type="component" value="Chromosome"/>
</dbReference>
<dbReference type="InterPro" id="IPR023214">
    <property type="entry name" value="HAD_sf"/>
</dbReference>
<name>A0A809SHP7_9PROT</name>
<dbReference type="GO" id="GO:0016791">
    <property type="term" value="F:phosphatase activity"/>
    <property type="evidence" value="ECO:0007669"/>
    <property type="project" value="UniProtKB-ARBA"/>
</dbReference>
<dbReference type="InterPro" id="IPR051518">
    <property type="entry name" value="Sucrose_Phosphatase"/>
</dbReference>
<keyword evidence="4" id="KW-1185">Reference proteome</keyword>
<evidence type="ECO:0000313" key="3">
    <source>
        <dbReference type="EMBL" id="BBP00990.1"/>
    </source>
</evidence>
<accession>A0A809SHP7</accession>
<feature type="domain" description="Sucrose phosphatase-like" evidence="2">
    <location>
        <begin position="3"/>
        <end position="264"/>
    </location>
</feature>
<sequence length="282" mass="31506">MKPILLCTDLDRTLIPNGVQPVSSNAMARFKQLARRPEITLVYVSGRDRGLIEQAIIEFDLPQPDFAIADVGSTIYQVKNTEWQQWDEWDKHIAVDWQGLSALALLELLKDIPALTLQEQTKQNHHKLSFYVPLATNLETLSHIIYAQFLSAGIKANLIWSIDEILKVGLLDVLPASANKLHAINFLMQQLRVTQDRALFAGDSGNDLDVLVSDISAVLVANADSEVRRLVSHANKDKLYISQGNYLGMNGNYSAGILEGTAHFFPEIDTWLRTMSETHSKG</sequence>
<dbReference type="Pfam" id="PF05116">
    <property type="entry name" value="S6PP"/>
    <property type="match status" value="1"/>
</dbReference>